<dbReference type="Proteomes" id="UP000294292">
    <property type="component" value="Chromosome"/>
</dbReference>
<evidence type="ECO:0000256" key="4">
    <source>
        <dbReference type="ARBA" id="ARBA00022989"/>
    </source>
</evidence>
<feature type="transmembrane region" description="Helical" evidence="6">
    <location>
        <begin position="32"/>
        <end position="50"/>
    </location>
</feature>
<comment type="subcellular location">
    <subcellularLocation>
        <location evidence="1">Membrane</location>
    </subcellularLocation>
</comment>
<dbReference type="InterPro" id="IPR010070">
    <property type="entry name" value="YjcZ-like"/>
</dbReference>
<dbReference type="EMBL" id="CP038015">
    <property type="protein sequence ID" value="QBP39897.1"/>
    <property type="molecule type" value="Genomic_DNA"/>
</dbReference>
<reference evidence="7 8" key="1">
    <citation type="submission" date="2019-03" db="EMBL/GenBank/DDBJ databases">
        <title>Complete genome sequence of Paenisporosarcina antarctica CGMCC 1.6503T.</title>
        <authorList>
            <person name="Rong J.-C."/>
            <person name="Chi N.-Y."/>
            <person name="Zhang Q.-F."/>
        </authorList>
    </citation>
    <scope>NUCLEOTIDE SEQUENCE [LARGE SCALE GENOMIC DNA]</scope>
    <source>
        <strain evidence="7 8">CGMCC 1.6503</strain>
    </source>
</reference>
<keyword evidence="8" id="KW-1185">Reference proteome</keyword>
<evidence type="ECO:0000256" key="5">
    <source>
        <dbReference type="ARBA" id="ARBA00023136"/>
    </source>
</evidence>
<dbReference type="KEGG" id="panc:E2636_01430"/>
<keyword evidence="3 6" id="KW-0812">Transmembrane</keyword>
<name>A0A4P6ZUJ3_9BACL</name>
<dbReference type="GO" id="GO:0016020">
    <property type="term" value="C:membrane"/>
    <property type="evidence" value="ECO:0007669"/>
    <property type="project" value="UniProtKB-SubCell"/>
</dbReference>
<keyword evidence="5 6" id="KW-0472">Membrane</keyword>
<comment type="similarity">
    <text evidence="2">Belongs to the SscA family.</text>
</comment>
<evidence type="ECO:0000313" key="7">
    <source>
        <dbReference type="EMBL" id="QBP39897.1"/>
    </source>
</evidence>
<evidence type="ECO:0000313" key="8">
    <source>
        <dbReference type="Proteomes" id="UP000294292"/>
    </source>
</evidence>
<evidence type="ECO:0000256" key="2">
    <source>
        <dbReference type="ARBA" id="ARBA00010221"/>
    </source>
</evidence>
<dbReference type="AlphaFoldDB" id="A0A4P6ZUJ3"/>
<sequence length="54" mass="5923">MDNYSAYGAYGDCGGYAPVGGQYESYPRRGNTFALIVVLFILLIIIGAHFQKKC</sequence>
<evidence type="ECO:0000256" key="1">
    <source>
        <dbReference type="ARBA" id="ARBA00004370"/>
    </source>
</evidence>
<dbReference type="RefSeq" id="WP_134208320.1">
    <property type="nucleotide sequence ID" value="NZ_CP038015.1"/>
</dbReference>
<protein>
    <submittedName>
        <fullName evidence="7">YjcZ family sporulation protein</fullName>
    </submittedName>
</protein>
<keyword evidence="4 6" id="KW-1133">Transmembrane helix</keyword>
<dbReference type="NCBIfam" id="TIGR01732">
    <property type="entry name" value="tiny_TM_bacill"/>
    <property type="match status" value="1"/>
</dbReference>
<proteinExistence type="inferred from homology"/>
<accession>A0A4P6ZUJ3</accession>
<evidence type="ECO:0000256" key="3">
    <source>
        <dbReference type="ARBA" id="ARBA00022692"/>
    </source>
</evidence>
<gene>
    <name evidence="7" type="ORF">E2636_01430</name>
</gene>
<dbReference type="Pfam" id="PF09680">
    <property type="entry name" value="YjcZ_2"/>
    <property type="match status" value="1"/>
</dbReference>
<evidence type="ECO:0000256" key="6">
    <source>
        <dbReference type="SAM" id="Phobius"/>
    </source>
</evidence>
<organism evidence="7 8">
    <name type="scientific">Paenisporosarcina antarctica</name>
    <dbReference type="NCBI Taxonomy" id="417367"/>
    <lineage>
        <taxon>Bacteria</taxon>
        <taxon>Bacillati</taxon>
        <taxon>Bacillota</taxon>
        <taxon>Bacilli</taxon>
        <taxon>Bacillales</taxon>
        <taxon>Caryophanaceae</taxon>
        <taxon>Paenisporosarcina</taxon>
    </lineage>
</organism>